<protein>
    <submittedName>
        <fullName evidence="2">LysR family transcriptional regulator</fullName>
    </submittedName>
</protein>
<name>A0A290WZ26_9BURK</name>
<dbReference type="Gene3D" id="3.40.190.290">
    <property type="match status" value="1"/>
</dbReference>
<dbReference type="CDD" id="cd08427">
    <property type="entry name" value="PBP2_LTTR_like_2"/>
    <property type="match status" value="1"/>
</dbReference>
<evidence type="ECO:0000313" key="2">
    <source>
        <dbReference type="EMBL" id="ATD62149.1"/>
    </source>
</evidence>
<sequence>MLTLPQILEQTQELLRLYDNLGSASAGAPAAKVTIGAIASVQRSFLPDALAALHQQLPDCRTRVLPGLSMELLNMVDAGEIDMALIIRPPFALQSDLRWTTLAREPFRLIVPRDVPGDDWVELLSQQPFVRYDRASFGGRQVDRFLRKMHLPLREVCEVDELDAIIKLVANRVGVALLPQTAAHRRWPAAIRVIDLGPHTFHRDIGLVHRSQASLSAPARMLVDLLVKQ</sequence>
<accession>A0A290WZ26</accession>
<dbReference type="AlphaFoldDB" id="A0A290WZ26"/>
<dbReference type="GO" id="GO:0006355">
    <property type="term" value="P:regulation of DNA-templated transcription"/>
    <property type="evidence" value="ECO:0007669"/>
    <property type="project" value="TreeGrafter"/>
</dbReference>
<gene>
    <name evidence="2" type="ORF">CNX70_19860</name>
</gene>
<evidence type="ECO:0000259" key="1">
    <source>
        <dbReference type="Pfam" id="PF03466"/>
    </source>
</evidence>
<dbReference type="SUPFAM" id="SSF53850">
    <property type="entry name" value="Periplasmic binding protein-like II"/>
    <property type="match status" value="1"/>
</dbReference>
<reference evidence="2 3" key="1">
    <citation type="submission" date="2017-09" db="EMBL/GenBank/DDBJ databases">
        <title>Complete genome sequence of Janthinobacterium svalbardensis PAMC 27463.</title>
        <authorList>
            <person name="Cho Y.-J."/>
            <person name="Cho A."/>
            <person name="Kim O.-S."/>
            <person name="Lee J.-I."/>
        </authorList>
    </citation>
    <scope>NUCLEOTIDE SEQUENCE [LARGE SCALE GENOMIC DNA]</scope>
    <source>
        <strain evidence="2 3">PAMC 27463</strain>
    </source>
</reference>
<dbReference type="KEGG" id="jsv:CNX70_19860"/>
<dbReference type="PANTHER" id="PTHR30419:SF8">
    <property type="entry name" value="NITROGEN ASSIMILATION TRANSCRIPTIONAL ACTIVATOR-RELATED"/>
    <property type="match status" value="1"/>
</dbReference>
<dbReference type="Pfam" id="PF03466">
    <property type="entry name" value="LysR_substrate"/>
    <property type="match status" value="1"/>
</dbReference>
<evidence type="ECO:0000313" key="3">
    <source>
        <dbReference type="Proteomes" id="UP000218437"/>
    </source>
</evidence>
<feature type="domain" description="LysR substrate-binding" evidence="1">
    <location>
        <begin position="27"/>
        <end position="228"/>
    </location>
</feature>
<dbReference type="PANTHER" id="PTHR30419">
    <property type="entry name" value="HTH-TYPE TRANSCRIPTIONAL REGULATOR YBHD"/>
    <property type="match status" value="1"/>
</dbReference>
<dbReference type="InterPro" id="IPR005119">
    <property type="entry name" value="LysR_subst-bd"/>
</dbReference>
<dbReference type="InterPro" id="IPR050950">
    <property type="entry name" value="HTH-type_LysR_regulators"/>
</dbReference>
<keyword evidence="3" id="KW-1185">Reference proteome</keyword>
<organism evidence="2 3">
    <name type="scientific">Janthinobacterium svalbardensis</name>
    <dbReference type="NCBI Taxonomy" id="368607"/>
    <lineage>
        <taxon>Bacteria</taxon>
        <taxon>Pseudomonadati</taxon>
        <taxon>Pseudomonadota</taxon>
        <taxon>Betaproteobacteria</taxon>
        <taxon>Burkholderiales</taxon>
        <taxon>Oxalobacteraceae</taxon>
        <taxon>Janthinobacterium</taxon>
    </lineage>
</organism>
<dbReference type="Proteomes" id="UP000218437">
    <property type="component" value="Chromosome"/>
</dbReference>
<dbReference type="GO" id="GO:0005829">
    <property type="term" value="C:cytosol"/>
    <property type="evidence" value="ECO:0007669"/>
    <property type="project" value="TreeGrafter"/>
</dbReference>
<proteinExistence type="predicted"/>
<dbReference type="EMBL" id="CP023422">
    <property type="protein sequence ID" value="ATD62149.1"/>
    <property type="molecule type" value="Genomic_DNA"/>
</dbReference>